<accession>A0ABT1BZB1</accession>
<evidence type="ECO:0000313" key="3">
    <source>
        <dbReference type="Proteomes" id="UP001204015"/>
    </source>
</evidence>
<dbReference type="Proteomes" id="UP001204015">
    <property type="component" value="Unassembled WGS sequence"/>
</dbReference>
<keyword evidence="1" id="KW-0472">Membrane</keyword>
<sequence length="167" mass="18971">MKKRFRQAKTARDEKIARHATTLVDRLAKKVRLRERIAVANRLARMHKKRTLCWTTGLLSVSLLMGIFLSIGDLTKSGDQNSSPDDLQLSSIANVRPMFDGLHQIQNARTLQGGQVGGMISRGICLKEQLDSLVRLPRKTHRDSAAIIVKYHQLEYLIQSIKTKEKR</sequence>
<dbReference type="RefSeq" id="WP_252761525.1">
    <property type="nucleotide sequence ID" value="NZ_JAMXLY010000041.1"/>
</dbReference>
<gene>
    <name evidence="2" type="ORF">NG821_10015</name>
</gene>
<evidence type="ECO:0000313" key="2">
    <source>
        <dbReference type="EMBL" id="MCO6026170.1"/>
    </source>
</evidence>
<keyword evidence="3" id="KW-1185">Reference proteome</keyword>
<keyword evidence="1" id="KW-0812">Transmembrane</keyword>
<organism evidence="2 3">
    <name type="scientific">Segatella cerevisiae</name>
    <dbReference type="NCBI Taxonomy" id="2053716"/>
    <lineage>
        <taxon>Bacteria</taxon>
        <taxon>Pseudomonadati</taxon>
        <taxon>Bacteroidota</taxon>
        <taxon>Bacteroidia</taxon>
        <taxon>Bacteroidales</taxon>
        <taxon>Prevotellaceae</taxon>
        <taxon>Segatella</taxon>
    </lineage>
</organism>
<comment type="caution">
    <text evidence="2">The sequence shown here is derived from an EMBL/GenBank/DDBJ whole genome shotgun (WGS) entry which is preliminary data.</text>
</comment>
<name>A0ABT1BZB1_9BACT</name>
<protein>
    <submittedName>
        <fullName evidence="2">Uncharacterized protein</fullName>
    </submittedName>
</protein>
<reference evidence="2 3" key="1">
    <citation type="submission" date="2022-06" db="EMBL/GenBank/DDBJ databases">
        <title>A taxonomic note on the genus Prevotella: Description of four novel genera and emended description of the genera Hallella and Xylanibacter.</title>
        <authorList>
            <person name="Hitch T.C.A."/>
        </authorList>
    </citation>
    <scope>NUCLEOTIDE SEQUENCE [LARGE SCALE GENOMIC DNA]</scope>
    <source>
        <strain evidence="2 3">DSM 100619</strain>
    </source>
</reference>
<keyword evidence="1" id="KW-1133">Transmembrane helix</keyword>
<feature type="transmembrane region" description="Helical" evidence="1">
    <location>
        <begin position="52"/>
        <end position="72"/>
    </location>
</feature>
<evidence type="ECO:0000256" key="1">
    <source>
        <dbReference type="SAM" id="Phobius"/>
    </source>
</evidence>
<proteinExistence type="predicted"/>
<dbReference type="EMBL" id="JAMXLY010000041">
    <property type="protein sequence ID" value="MCO6026170.1"/>
    <property type="molecule type" value="Genomic_DNA"/>
</dbReference>